<feature type="compositionally biased region" description="Low complexity" evidence="6">
    <location>
        <begin position="377"/>
        <end position="396"/>
    </location>
</feature>
<dbReference type="GO" id="GO:0006508">
    <property type="term" value="P:proteolysis"/>
    <property type="evidence" value="ECO:0007669"/>
    <property type="project" value="UniProtKB-KW"/>
</dbReference>
<dbReference type="InterPro" id="IPR028889">
    <property type="entry name" value="USP"/>
</dbReference>
<dbReference type="InterPro" id="IPR050164">
    <property type="entry name" value="Peptidase_C19"/>
</dbReference>
<dbReference type="GO" id="GO:0005829">
    <property type="term" value="C:cytosol"/>
    <property type="evidence" value="ECO:0007669"/>
    <property type="project" value="TreeGrafter"/>
</dbReference>
<dbReference type="InterPro" id="IPR018200">
    <property type="entry name" value="USP_CS"/>
</dbReference>
<dbReference type="GO" id="GO:0004843">
    <property type="term" value="F:cysteine-type deubiquitinase activity"/>
    <property type="evidence" value="ECO:0007669"/>
    <property type="project" value="UniProtKB-EC"/>
</dbReference>
<evidence type="ECO:0000256" key="6">
    <source>
        <dbReference type="SAM" id="MobiDB-lite"/>
    </source>
</evidence>
<dbReference type="GO" id="GO:0005634">
    <property type="term" value="C:nucleus"/>
    <property type="evidence" value="ECO:0007669"/>
    <property type="project" value="TreeGrafter"/>
</dbReference>
<dbReference type="Pfam" id="PF00443">
    <property type="entry name" value="UCH"/>
    <property type="match status" value="1"/>
</dbReference>
<keyword evidence="9" id="KW-1185">Reference proteome</keyword>
<dbReference type="SUPFAM" id="SSF54001">
    <property type="entry name" value="Cysteine proteinases"/>
    <property type="match status" value="1"/>
</dbReference>
<feature type="compositionally biased region" description="Polar residues" evidence="6">
    <location>
        <begin position="474"/>
        <end position="485"/>
    </location>
</feature>
<evidence type="ECO:0000313" key="8">
    <source>
        <dbReference type="EMBL" id="KAG5461221.1"/>
    </source>
</evidence>
<sequence>MQQDAHEFLNYVLNTIADNVQDMEKQVADALAPKSNGIFFSTRVRGEARSGSFLQLVLTTKLSRQRSAKTSLLSIPQSITNGGGRSTATVPNEHPPPTQQQNHQQLPQQPPGGKTWVHTIFEGVLTNETKCLTCETVTNKDESFLDLSVDIEQYSSVSACLRQFSVSEMLCNKNKFFCDACNSLQEADKRMKIKRLPNVLALHLKRFKYQEKLGKYVKLSYRVAFPLELRLPNTPADLFRRTSQADCVEFPDRLYSLFGFVVHLGTGPYHGHYISVIKSLGRWLVFDDTNVQVPDACVTVQEIDEADIEKYYGDLPGTGSCYVLFYEANDLTADDPETKTMMPSQHSPDASPLFAVSSSTSSSTSDVGAKNGGGGPASSTSSSFEQRISLSSSVSQRSEDLGEGQSVLVRHASLPILVNGLPVSSGVRKNKEGGFSWFATARKGKRRKEKGRKKDGKRETTEPAKSAGSPPQPTRTSISSASSAGEDQVQIRVAELYGYSDNDRRPKGQPSQYPWFSRERRKAKNEMKERKREAKQRQRRESASAVS</sequence>
<dbReference type="GO" id="GO:0016579">
    <property type="term" value="P:protein deubiquitination"/>
    <property type="evidence" value="ECO:0007669"/>
    <property type="project" value="InterPro"/>
</dbReference>
<dbReference type="PANTHER" id="PTHR24006:SF733">
    <property type="entry name" value="RE52890P"/>
    <property type="match status" value="1"/>
</dbReference>
<protein>
    <recommendedName>
        <fullName evidence="3">ubiquitinyl hydrolase 1</fullName>
        <ecNumber evidence="3">3.4.19.12</ecNumber>
    </recommendedName>
</protein>
<dbReference type="Proteomes" id="UP000673691">
    <property type="component" value="Unassembled WGS sequence"/>
</dbReference>
<comment type="caution">
    <text evidence="8">The sequence shown here is derived from an EMBL/GenBank/DDBJ whole genome shotgun (WGS) entry which is preliminary data.</text>
</comment>
<evidence type="ECO:0000256" key="3">
    <source>
        <dbReference type="ARBA" id="ARBA00012759"/>
    </source>
</evidence>
<organism evidence="8 9">
    <name type="scientific">Olpidium bornovanus</name>
    <dbReference type="NCBI Taxonomy" id="278681"/>
    <lineage>
        <taxon>Eukaryota</taxon>
        <taxon>Fungi</taxon>
        <taxon>Fungi incertae sedis</taxon>
        <taxon>Olpidiomycota</taxon>
        <taxon>Olpidiomycotina</taxon>
        <taxon>Olpidiomycetes</taxon>
        <taxon>Olpidiales</taxon>
        <taxon>Olpidiaceae</taxon>
        <taxon>Olpidium</taxon>
    </lineage>
</organism>
<evidence type="ECO:0000256" key="2">
    <source>
        <dbReference type="ARBA" id="ARBA00009085"/>
    </source>
</evidence>
<feature type="region of interest" description="Disordered" evidence="6">
    <location>
        <begin position="335"/>
        <end position="400"/>
    </location>
</feature>
<comment type="catalytic activity">
    <reaction evidence="1">
        <text>Thiol-dependent hydrolysis of ester, thioester, amide, peptide and isopeptide bonds formed by the C-terminal Gly of ubiquitin (a 76-residue protein attached to proteins as an intracellular targeting signal).</text>
        <dbReference type="EC" id="3.4.19.12"/>
    </reaction>
</comment>
<evidence type="ECO:0000256" key="5">
    <source>
        <dbReference type="ARBA" id="ARBA00022801"/>
    </source>
</evidence>
<dbReference type="PROSITE" id="PS00973">
    <property type="entry name" value="USP_2"/>
    <property type="match status" value="1"/>
</dbReference>
<name>A0A8H7ZXK5_9FUNG</name>
<feature type="compositionally biased region" description="Basic and acidic residues" evidence="6">
    <location>
        <begin position="524"/>
        <end position="547"/>
    </location>
</feature>
<dbReference type="EC" id="3.4.19.12" evidence="3"/>
<feature type="domain" description="USP" evidence="7">
    <location>
        <begin position="1"/>
        <end position="329"/>
    </location>
</feature>
<proteinExistence type="inferred from homology"/>
<evidence type="ECO:0000256" key="4">
    <source>
        <dbReference type="ARBA" id="ARBA00022670"/>
    </source>
</evidence>
<accession>A0A8H7ZXK5</accession>
<gene>
    <name evidence="8" type="ORF">BJ554DRAFT_6618</name>
</gene>
<feature type="region of interest" description="Disordered" evidence="6">
    <location>
        <begin position="73"/>
        <end position="112"/>
    </location>
</feature>
<dbReference type="AlphaFoldDB" id="A0A8H7ZXK5"/>
<feature type="compositionally biased region" description="Polar residues" evidence="6">
    <location>
        <begin position="73"/>
        <end position="90"/>
    </location>
</feature>
<dbReference type="OrthoDB" id="27652at2759"/>
<dbReference type="InterPro" id="IPR038765">
    <property type="entry name" value="Papain-like_cys_pep_sf"/>
</dbReference>
<dbReference type="PROSITE" id="PS50235">
    <property type="entry name" value="USP_3"/>
    <property type="match status" value="1"/>
</dbReference>
<dbReference type="Gene3D" id="3.90.70.10">
    <property type="entry name" value="Cysteine proteinases"/>
    <property type="match status" value="1"/>
</dbReference>
<dbReference type="InterPro" id="IPR001394">
    <property type="entry name" value="Peptidase_C19_UCH"/>
</dbReference>
<dbReference type="PANTHER" id="PTHR24006">
    <property type="entry name" value="UBIQUITIN CARBOXYL-TERMINAL HYDROLASE"/>
    <property type="match status" value="1"/>
</dbReference>
<evidence type="ECO:0000259" key="7">
    <source>
        <dbReference type="PROSITE" id="PS50235"/>
    </source>
</evidence>
<dbReference type="EMBL" id="JAEFCI010003988">
    <property type="protein sequence ID" value="KAG5461221.1"/>
    <property type="molecule type" value="Genomic_DNA"/>
</dbReference>
<reference evidence="8 9" key="1">
    <citation type="journal article" name="Sci. Rep.">
        <title>Genome-scale phylogenetic analyses confirm Olpidium as the closest living zoosporic fungus to the non-flagellated, terrestrial fungi.</title>
        <authorList>
            <person name="Chang Y."/>
            <person name="Rochon D."/>
            <person name="Sekimoto S."/>
            <person name="Wang Y."/>
            <person name="Chovatia M."/>
            <person name="Sandor L."/>
            <person name="Salamov A."/>
            <person name="Grigoriev I.V."/>
            <person name="Stajich J.E."/>
            <person name="Spatafora J.W."/>
        </authorList>
    </citation>
    <scope>NUCLEOTIDE SEQUENCE [LARGE SCALE GENOMIC DNA]</scope>
    <source>
        <strain evidence="8">S191</strain>
    </source>
</reference>
<keyword evidence="5" id="KW-0378">Hydrolase</keyword>
<feature type="region of interest" description="Disordered" evidence="6">
    <location>
        <begin position="438"/>
        <end position="547"/>
    </location>
</feature>
<feature type="compositionally biased region" description="Basic residues" evidence="6">
    <location>
        <begin position="442"/>
        <end position="455"/>
    </location>
</feature>
<evidence type="ECO:0000313" key="9">
    <source>
        <dbReference type="Proteomes" id="UP000673691"/>
    </source>
</evidence>
<evidence type="ECO:0000256" key="1">
    <source>
        <dbReference type="ARBA" id="ARBA00000707"/>
    </source>
</evidence>
<keyword evidence="4" id="KW-0645">Protease</keyword>
<comment type="similarity">
    <text evidence="2">Belongs to the peptidase C19 family.</text>
</comment>